<dbReference type="KEGG" id="pme:NATL1_11301"/>
<dbReference type="eggNOG" id="ENOG5030S4J">
    <property type="taxonomic scope" value="Bacteria"/>
</dbReference>
<reference evidence="2" key="1">
    <citation type="journal article" date="2007" name="PLoS Genet.">
        <title>Patterns and implications of gene gain and loss in the evolution of Prochlorococcus.</title>
        <authorList>
            <person name="Kettler G.C."/>
            <person name="Martiny A.C."/>
            <person name="Huang K."/>
            <person name="Zucker J."/>
            <person name="Coleman M.L."/>
            <person name="Rodrigue S."/>
            <person name="Chen F."/>
            <person name="Lapidus A."/>
            <person name="Ferriera S."/>
            <person name="Johnson J."/>
            <person name="Steglich C."/>
            <person name="Church G.M."/>
            <person name="Richardson P."/>
            <person name="Chisholm S.W."/>
        </authorList>
    </citation>
    <scope>NUCLEOTIDE SEQUENCE [LARGE SCALE GENOMIC DNA]</scope>
    <source>
        <strain evidence="2">NATL1A</strain>
    </source>
</reference>
<dbReference type="Proteomes" id="UP000002592">
    <property type="component" value="Chromosome"/>
</dbReference>
<dbReference type="AlphaFoldDB" id="A2C2H8"/>
<evidence type="ECO:0000313" key="2">
    <source>
        <dbReference type="Proteomes" id="UP000002592"/>
    </source>
</evidence>
<dbReference type="EMBL" id="CP000553">
    <property type="protein sequence ID" value="ABM75688.1"/>
    <property type="molecule type" value="Genomic_DNA"/>
</dbReference>
<proteinExistence type="predicted"/>
<evidence type="ECO:0000313" key="1">
    <source>
        <dbReference type="EMBL" id="ABM75688.1"/>
    </source>
</evidence>
<protein>
    <submittedName>
        <fullName evidence="1">Uncharacterized protein</fullName>
    </submittedName>
</protein>
<accession>A2C2H8</accession>
<name>A2C2H8_PROM1</name>
<sequence length="59" mass="6562">MGVVKFASDFIFSMSKETYQEIKRISGEELKELLSNLDNVFDLGTGTLLGDSYLASTDH</sequence>
<dbReference type="HOGENOM" id="CLU_2993051_0_0_3"/>
<gene>
    <name evidence="1" type="ordered locus">NATL1_11301</name>
</gene>
<organism evidence="1 2">
    <name type="scientific">Prochlorococcus marinus (strain NATL1A)</name>
    <dbReference type="NCBI Taxonomy" id="167555"/>
    <lineage>
        <taxon>Bacteria</taxon>
        <taxon>Bacillati</taxon>
        <taxon>Cyanobacteriota</taxon>
        <taxon>Cyanophyceae</taxon>
        <taxon>Synechococcales</taxon>
        <taxon>Prochlorococcaceae</taxon>
        <taxon>Prochlorococcus</taxon>
    </lineage>
</organism>